<evidence type="ECO:0000256" key="1">
    <source>
        <dbReference type="ARBA" id="ARBA00000971"/>
    </source>
</evidence>
<evidence type="ECO:0000259" key="5">
    <source>
        <dbReference type="Pfam" id="PF13145"/>
    </source>
</evidence>
<keyword evidence="7" id="KW-1185">Reference proteome</keyword>
<dbReference type="EC" id="5.2.1.8" evidence="3"/>
<comment type="caution">
    <text evidence="6">The sequence shown here is derived from an EMBL/GenBank/DDBJ whole genome shotgun (WGS) entry which is preliminary data.</text>
</comment>
<evidence type="ECO:0000256" key="4">
    <source>
        <dbReference type="ARBA" id="ARBA00023110"/>
    </source>
</evidence>
<evidence type="ECO:0000256" key="3">
    <source>
        <dbReference type="ARBA" id="ARBA00013194"/>
    </source>
</evidence>
<keyword evidence="6" id="KW-0413">Isomerase</keyword>
<sequence>MNINERLKPLLREPLVHFLLAGLAVFLFSAWRGEEVDPASRTITIDEEQVSRLVASWQQTWQRPPTQAEIDGLIRDYIKGEIYYREAKRLGLDEDDTVIRRRLRAKMEYIAAAQVENATPDDTTLQKWLDRNPARYTANAAYSFDQIYLGQGDGAASRIKAALADGGDWTKLGETISLPRSLENAPQADIGRDFGEGFAAALASSPTGKWTGPLQSGFGLHLVRIRAVKTPEKPKLAEVRQAVENDWRATTTREREAAAYQALLDGYTIKIAKP</sequence>
<dbReference type="RefSeq" id="WP_381516338.1">
    <property type="nucleotide sequence ID" value="NZ_JBHUEL010000012.1"/>
</dbReference>
<gene>
    <name evidence="6" type="ORF">ACFSAG_14575</name>
</gene>
<accession>A0ABW4MKJ2</accession>
<proteinExistence type="inferred from homology"/>
<keyword evidence="4" id="KW-0697">Rotamase</keyword>
<evidence type="ECO:0000313" key="6">
    <source>
        <dbReference type="EMBL" id="MFD1768067.1"/>
    </source>
</evidence>
<dbReference type="Proteomes" id="UP001597215">
    <property type="component" value="Unassembled WGS sequence"/>
</dbReference>
<dbReference type="InterPro" id="IPR050245">
    <property type="entry name" value="PrsA_foldase"/>
</dbReference>
<reference evidence="7" key="1">
    <citation type="journal article" date="2019" name="Int. J. Syst. Evol. Microbiol.">
        <title>The Global Catalogue of Microorganisms (GCM) 10K type strain sequencing project: providing services to taxonomists for standard genome sequencing and annotation.</title>
        <authorList>
            <consortium name="The Broad Institute Genomics Platform"/>
            <consortium name="The Broad Institute Genome Sequencing Center for Infectious Disease"/>
            <person name="Wu L."/>
            <person name="Ma J."/>
        </authorList>
    </citation>
    <scope>NUCLEOTIDE SEQUENCE [LARGE SCALE GENOMIC DNA]</scope>
    <source>
        <strain evidence="7">CGMCC 1.12449</strain>
    </source>
</reference>
<evidence type="ECO:0000313" key="7">
    <source>
        <dbReference type="Proteomes" id="UP001597215"/>
    </source>
</evidence>
<protein>
    <recommendedName>
        <fullName evidence="3">peptidylprolyl isomerase</fullName>
        <ecNumber evidence="3">5.2.1.8</ecNumber>
    </recommendedName>
</protein>
<evidence type="ECO:0000256" key="2">
    <source>
        <dbReference type="ARBA" id="ARBA00007656"/>
    </source>
</evidence>
<feature type="domain" description="PpiC" evidence="5">
    <location>
        <begin position="120"/>
        <end position="241"/>
    </location>
</feature>
<dbReference type="Pfam" id="PF13145">
    <property type="entry name" value="Rotamase_2"/>
    <property type="match status" value="1"/>
</dbReference>
<organism evidence="6 7">
    <name type="scientific">Sphingorhabdus buctiana</name>
    <dbReference type="NCBI Taxonomy" id="1508805"/>
    <lineage>
        <taxon>Bacteria</taxon>
        <taxon>Pseudomonadati</taxon>
        <taxon>Pseudomonadota</taxon>
        <taxon>Alphaproteobacteria</taxon>
        <taxon>Sphingomonadales</taxon>
        <taxon>Sphingomonadaceae</taxon>
        <taxon>Sphingorhabdus</taxon>
    </lineage>
</organism>
<dbReference type="InterPro" id="IPR000297">
    <property type="entry name" value="PPIase_PpiC"/>
</dbReference>
<name>A0ABW4MKJ2_9SPHN</name>
<dbReference type="EMBL" id="JBHUEL010000012">
    <property type="protein sequence ID" value="MFD1768067.1"/>
    <property type="molecule type" value="Genomic_DNA"/>
</dbReference>
<dbReference type="PANTHER" id="PTHR47245">
    <property type="entry name" value="PEPTIDYLPROLYL ISOMERASE"/>
    <property type="match status" value="1"/>
</dbReference>
<dbReference type="PANTHER" id="PTHR47245:SF2">
    <property type="entry name" value="PEPTIDYL-PROLYL CIS-TRANS ISOMERASE HP_0175-RELATED"/>
    <property type="match status" value="1"/>
</dbReference>
<comment type="similarity">
    <text evidence="2">Belongs to the PpiC/parvulin rotamase family.</text>
</comment>
<dbReference type="GO" id="GO:0016853">
    <property type="term" value="F:isomerase activity"/>
    <property type="evidence" value="ECO:0007669"/>
    <property type="project" value="UniProtKB-KW"/>
</dbReference>
<comment type="catalytic activity">
    <reaction evidence="1">
        <text>[protein]-peptidylproline (omega=180) = [protein]-peptidylproline (omega=0)</text>
        <dbReference type="Rhea" id="RHEA:16237"/>
        <dbReference type="Rhea" id="RHEA-COMP:10747"/>
        <dbReference type="Rhea" id="RHEA-COMP:10748"/>
        <dbReference type="ChEBI" id="CHEBI:83833"/>
        <dbReference type="ChEBI" id="CHEBI:83834"/>
        <dbReference type="EC" id="5.2.1.8"/>
    </reaction>
</comment>